<dbReference type="GO" id="GO:0016757">
    <property type="term" value="F:glycosyltransferase activity"/>
    <property type="evidence" value="ECO:0007669"/>
    <property type="project" value="UniProtKB-ARBA"/>
</dbReference>
<reference evidence="2 3" key="1">
    <citation type="submission" date="2015-08" db="EMBL/GenBank/DDBJ databases">
        <title>Draft Genome Sequence of Vibrio splendidus UCD-SED7.</title>
        <authorList>
            <person name="Lee R.D."/>
            <person name="Lang J.M."/>
            <person name="Coil D.A."/>
            <person name="Jospin G."/>
            <person name="Eisen J.A."/>
        </authorList>
    </citation>
    <scope>NUCLEOTIDE SEQUENCE [LARGE SCALE GENOMIC DNA]</scope>
    <source>
        <strain evidence="2 3">UCD-SED7</strain>
    </source>
</reference>
<dbReference type="Proteomes" id="UP000050463">
    <property type="component" value="Unassembled WGS sequence"/>
</dbReference>
<organism evidence="2 3">
    <name type="scientific">Vibrio splendidus</name>
    <dbReference type="NCBI Taxonomy" id="29497"/>
    <lineage>
        <taxon>Bacteria</taxon>
        <taxon>Pseudomonadati</taxon>
        <taxon>Pseudomonadota</taxon>
        <taxon>Gammaproteobacteria</taxon>
        <taxon>Vibrionales</taxon>
        <taxon>Vibrionaceae</taxon>
        <taxon>Vibrio</taxon>
    </lineage>
</organism>
<protein>
    <submittedName>
        <fullName evidence="2">Glycosyl transferase family 1</fullName>
    </submittedName>
</protein>
<dbReference type="AlphaFoldDB" id="A0A837NSL4"/>
<dbReference type="PANTHER" id="PTHR12526">
    <property type="entry name" value="GLYCOSYLTRANSFERASE"/>
    <property type="match status" value="1"/>
</dbReference>
<dbReference type="PANTHER" id="PTHR12526:SF638">
    <property type="entry name" value="SPORE COAT PROTEIN SA"/>
    <property type="match status" value="1"/>
</dbReference>
<dbReference type="Gene3D" id="3.40.50.2000">
    <property type="entry name" value="Glycogen Phosphorylase B"/>
    <property type="match status" value="2"/>
</dbReference>
<gene>
    <name evidence="2" type="ORF">AN168_17650</name>
</gene>
<dbReference type="RefSeq" id="WP_054547911.1">
    <property type="nucleotide sequence ID" value="NZ_LIZK01000008.1"/>
</dbReference>
<dbReference type="InterPro" id="IPR028098">
    <property type="entry name" value="Glyco_trans_4-like_N"/>
</dbReference>
<evidence type="ECO:0000259" key="1">
    <source>
        <dbReference type="Pfam" id="PF13477"/>
    </source>
</evidence>
<dbReference type="EMBL" id="LIZK01000008">
    <property type="protein sequence ID" value="KPL92988.1"/>
    <property type="molecule type" value="Genomic_DNA"/>
</dbReference>
<dbReference type="Pfam" id="PF13692">
    <property type="entry name" value="Glyco_trans_1_4"/>
    <property type="match status" value="1"/>
</dbReference>
<proteinExistence type="predicted"/>
<evidence type="ECO:0000313" key="2">
    <source>
        <dbReference type="EMBL" id="KPL92988.1"/>
    </source>
</evidence>
<accession>A0A837NSL4</accession>
<evidence type="ECO:0000313" key="3">
    <source>
        <dbReference type="Proteomes" id="UP000050463"/>
    </source>
</evidence>
<keyword evidence="2" id="KW-0808">Transferase</keyword>
<dbReference type="Pfam" id="PF13477">
    <property type="entry name" value="Glyco_trans_4_2"/>
    <property type="match status" value="1"/>
</dbReference>
<comment type="caution">
    <text evidence="2">The sequence shown here is derived from an EMBL/GenBank/DDBJ whole genome shotgun (WGS) entry which is preliminary data.</text>
</comment>
<dbReference type="CDD" id="cd03808">
    <property type="entry name" value="GT4_CapM-like"/>
    <property type="match status" value="1"/>
</dbReference>
<dbReference type="SUPFAM" id="SSF53756">
    <property type="entry name" value="UDP-Glycosyltransferase/glycogen phosphorylase"/>
    <property type="match status" value="1"/>
</dbReference>
<sequence length="371" mass="41348">METIVITSNTSWYLYNFRKNTILALLDEGYRVVAIAPKDDYSKRLQELGAQYHQIEIDQGGTNPVKDIGTFFSFTKLYQKIRPAAVLNFTPKNNIYSTLAATLVGAKSINNIAGLGMVFINENLTAKLARFLYKVSQPKAHTIFFQNEDDRALFAKHKLAPLEITDRVPGSGADLSRFAVSPSKDDGTVRFLLIARMLYDKGIGHYVEAARELRSKYGDAVEFRLLGFLDVNNPSAVSKQDMQSWVDEGIINYLGTSDCVEDEIAKVDCMVLPSFYREGVPKSLLEACAMGKPIVTTDNVGCRETVDGGINGYLCEPRSTASLVEKLELMSTHSHDQRLQMGLQSRTKVENEFDEAIVINKYLEAVKSALN</sequence>
<feature type="domain" description="Glycosyltransferase subfamily 4-like N-terminal" evidence="1">
    <location>
        <begin position="8"/>
        <end position="147"/>
    </location>
</feature>
<name>A0A837NSL4_VIBSP</name>